<dbReference type="Pfam" id="PF00085">
    <property type="entry name" value="Thioredoxin"/>
    <property type="match status" value="1"/>
</dbReference>
<gene>
    <name evidence="3" type="ORF">TSOC_010201</name>
</gene>
<proteinExistence type="predicted"/>
<dbReference type="InterPro" id="IPR036249">
    <property type="entry name" value="Thioredoxin-like_sf"/>
</dbReference>
<dbReference type="OrthoDB" id="10263751at2759"/>
<dbReference type="CDD" id="cd02947">
    <property type="entry name" value="TRX_family"/>
    <property type="match status" value="1"/>
</dbReference>
<dbReference type="PANTHER" id="PTHR46115">
    <property type="entry name" value="THIOREDOXIN-LIKE PROTEIN 1"/>
    <property type="match status" value="1"/>
</dbReference>
<dbReference type="Gene3D" id="3.40.30.10">
    <property type="entry name" value="Glutaredoxin"/>
    <property type="match status" value="1"/>
</dbReference>
<dbReference type="InterPro" id="IPR013766">
    <property type="entry name" value="Thioredoxin_domain"/>
</dbReference>
<evidence type="ECO:0000313" key="4">
    <source>
        <dbReference type="Proteomes" id="UP000236333"/>
    </source>
</evidence>
<keyword evidence="1" id="KW-1015">Disulfide bond</keyword>
<comment type="caution">
    <text evidence="3">The sequence shown here is derived from an EMBL/GenBank/DDBJ whole genome shotgun (WGS) entry which is preliminary data.</text>
</comment>
<dbReference type="InterPro" id="IPR017937">
    <property type="entry name" value="Thioredoxin_CS"/>
</dbReference>
<dbReference type="SUPFAM" id="SSF52833">
    <property type="entry name" value="Thioredoxin-like"/>
    <property type="match status" value="1"/>
</dbReference>
<dbReference type="PRINTS" id="PR00421">
    <property type="entry name" value="THIOREDOXIN"/>
</dbReference>
<dbReference type="PROSITE" id="PS51352">
    <property type="entry name" value="THIOREDOXIN_2"/>
    <property type="match status" value="1"/>
</dbReference>
<sequence length="168" mass="18211">MSATMRVDALCSGRVARAALRPVAVAVPRRMSSARPRDSATLAAPALAAMPVTTAETAKIVHVLEADSYHEFLAQHSDKLVVTDFHAQWCGPCKMIAPMLDTMASEADQSKLIFAKFDCGATNESKKLAMALNIKALPTFHLYRDSKIIDSMTGAKVKSLQELISKHL</sequence>
<dbReference type="PROSITE" id="PS00194">
    <property type="entry name" value="THIOREDOXIN_1"/>
    <property type="match status" value="1"/>
</dbReference>
<evidence type="ECO:0000313" key="3">
    <source>
        <dbReference type="EMBL" id="PNH03712.1"/>
    </source>
</evidence>
<accession>A0A2J7ZTX3</accession>
<feature type="domain" description="Thioredoxin" evidence="2">
    <location>
        <begin position="38"/>
        <end position="168"/>
    </location>
</feature>
<organism evidence="3 4">
    <name type="scientific">Tetrabaena socialis</name>
    <dbReference type="NCBI Taxonomy" id="47790"/>
    <lineage>
        <taxon>Eukaryota</taxon>
        <taxon>Viridiplantae</taxon>
        <taxon>Chlorophyta</taxon>
        <taxon>core chlorophytes</taxon>
        <taxon>Chlorophyceae</taxon>
        <taxon>CS clade</taxon>
        <taxon>Chlamydomonadales</taxon>
        <taxon>Tetrabaenaceae</taxon>
        <taxon>Tetrabaena</taxon>
    </lineage>
</organism>
<reference evidence="3 4" key="1">
    <citation type="journal article" date="2017" name="Mol. Biol. Evol.">
        <title>The 4-celled Tetrabaena socialis nuclear genome reveals the essential components for genetic control of cell number at the origin of multicellularity in the volvocine lineage.</title>
        <authorList>
            <person name="Featherston J."/>
            <person name="Arakaki Y."/>
            <person name="Hanschen E.R."/>
            <person name="Ferris P.J."/>
            <person name="Michod R.E."/>
            <person name="Olson B.J.S.C."/>
            <person name="Nozaki H."/>
            <person name="Durand P.M."/>
        </authorList>
    </citation>
    <scope>NUCLEOTIDE SEQUENCE [LARGE SCALE GENOMIC DNA]</scope>
    <source>
        <strain evidence="3 4">NIES-571</strain>
    </source>
</reference>
<dbReference type="EMBL" id="PGGS01000472">
    <property type="protein sequence ID" value="PNH03712.1"/>
    <property type="molecule type" value="Genomic_DNA"/>
</dbReference>
<dbReference type="AlphaFoldDB" id="A0A2J7ZTX3"/>
<evidence type="ECO:0000259" key="2">
    <source>
        <dbReference type="PROSITE" id="PS51352"/>
    </source>
</evidence>
<protein>
    <submittedName>
        <fullName evidence="3">Thioredoxin F, chloroplastic</fullName>
    </submittedName>
</protein>
<keyword evidence="4" id="KW-1185">Reference proteome</keyword>
<evidence type="ECO:0000256" key="1">
    <source>
        <dbReference type="ARBA" id="ARBA00023157"/>
    </source>
</evidence>
<dbReference type="Proteomes" id="UP000236333">
    <property type="component" value="Unassembled WGS sequence"/>
</dbReference>
<name>A0A2J7ZTX3_9CHLO</name>